<dbReference type="RefSeq" id="WP_307343933.1">
    <property type="nucleotide sequence ID" value="NZ_JAUSUD010000017.1"/>
</dbReference>
<sequence length="200" mass="23392">MAERLNDLCVRILQLVYLHLLWCVFTMLGLIFFGVGPATYAMYTVQRQWVRGNMEIPIFSTFWQAYRTNIIESSLIGVFYLVVGIILYTDLLYVQSFGLRVLLFIISFLYVISLCFIFPIMVHYEWERTTLKLKCSVLFALSYLQYTLVLLLAVAAIYIVLLMYPGSLMFFGISLASYTIMWLTHQVFMRIEMQAQLKES</sequence>
<keyword evidence="1" id="KW-0472">Membrane</keyword>
<keyword evidence="1" id="KW-1133">Transmembrane helix</keyword>
<dbReference type="EMBL" id="JAUSUD010000017">
    <property type="protein sequence ID" value="MDQ0232011.1"/>
    <property type="molecule type" value="Genomic_DNA"/>
</dbReference>
<accession>A0ABT9ZJP7</accession>
<dbReference type="Proteomes" id="UP001234495">
    <property type="component" value="Unassembled WGS sequence"/>
</dbReference>
<protein>
    <submittedName>
        <fullName evidence="2">Membrane protein YesL</fullName>
    </submittedName>
</protein>
<feature type="transmembrane region" description="Helical" evidence="1">
    <location>
        <begin position="16"/>
        <end position="43"/>
    </location>
</feature>
<dbReference type="InterPro" id="IPR006938">
    <property type="entry name" value="DUF624"/>
</dbReference>
<organism evidence="2 3">
    <name type="scientific">Metabacillus malikii</name>
    <dbReference type="NCBI Taxonomy" id="1504265"/>
    <lineage>
        <taxon>Bacteria</taxon>
        <taxon>Bacillati</taxon>
        <taxon>Bacillota</taxon>
        <taxon>Bacilli</taxon>
        <taxon>Bacillales</taxon>
        <taxon>Bacillaceae</taxon>
        <taxon>Metabacillus</taxon>
    </lineage>
</organism>
<keyword evidence="1" id="KW-0812">Transmembrane</keyword>
<feature type="transmembrane region" description="Helical" evidence="1">
    <location>
        <begin position="136"/>
        <end position="161"/>
    </location>
</feature>
<gene>
    <name evidence="2" type="ORF">J2S19_003296</name>
</gene>
<keyword evidence="3" id="KW-1185">Reference proteome</keyword>
<proteinExistence type="predicted"/>
<feature type="transmembrane region" description="Helical" evidence="1">
    <location>
        <begin position="101"/>
        <end position="124"/>
    </location>
</feature>
<evidence type="ECO:0000313" key="3">
    <source>
        <dbReference type="Proteomes" id="UP001234495"/>
    </source>
</evidence>
<reference evidence="2 3" key="1">
    <citation type="submission" date="2023-07" db="EMBL/GenBank/DDBJ databases">
        <title>Genomic Encyclopedia of Type Strains, Phase IV (KMG-IV): sequencing the most valuable type-strain genomes for metagenomic binning, comparative biology and taxonomic classification.</title>
        <authorList>
            <person name="Goeker M."/>
        </authorList>
    </citation>
    <scope>NUCLEOTIDE SEQUENCE [LARGE SCALE GENOMIC DNA]</scope>
    <source>
        <strain evidence="2 3">DSM 29005</strain>
    </source>
</reference>
<feature type="transmembrane region" description="Helical" evidence="1">
    <location>
        <begin position="167"/>
        <end position="188"/>
    </location>
</feature>
<name>A0ABT9ZJP7_9BACI</name>
<evidence type="ECO:0000256" key="1">
    <source>
        <dbReference type="SAM" id="Phobius"/>
    </source>
</evidence>
<feature type="transmembrane region" description="Helical" evidence="1">
    <location>
        <begin position="70"/>
        <end position="89"/>
    </location>
</feature>
<evidence type="ECO:0000313" key="2">
    <source>
        <dbReference type="EMBL" id="MDQ0232011.1"/>
    </source>
</evidence>
<dbReference type="Pfam" id="PF04854">
    <property type="entry name" value="DUF624"/>
    <property type="match status" value="1"/>
</dbReference>
<comment type="caution">
    <text evidence="2">The sequence shown here is derived from an EMBL/GenBank/DDBJ whole genome shotgun (WGS) entry which is preliminary data.</text>
</comment>